<feature type="transmembrane region" description="Helical" evidence="1">
    <location>
        <begin position="105"/>
        <end position="128"/>
    </location>
</feature>
<protein>
    <submittedName>
        <fullName evidence="2">Uncharacterized protein</fullName>
    </submittedName>
</protein>
<reference evidence="2 3" key="1">
    <citation type="submission" date="2019-10" db="EMBL/GenBank/DDBJ databases">
        <title>Alkaliphilus serpentinus sp. nov. and Alkaliphilus pronyensis sp. nov., two novel anaerobic alkaliphilic species isolated from the serpentinized-hosted hydrothermal field of the Prony Bay (New Caledonia).</title>
        <authorList>
            <person name="Postec A."/>
        </authorList>
    </citation>
    <scope>NUCLEOTIDE SEQUENCE [LARGE SCALE GENOMIC DNA]</scope>
    <source>
        <strain evidence="2 3">LacT</strain>
    </source>
</reference>
<dbReference type="OrthoDB" id="2439941at2"/>
<accession>A0A833ME03</accession>
<sequence>MKLIRRYVLGIYNILLSLGALYTGAMMVWGNGIFAEYPQEWFGKIPFSSWLSLGIIGVILFGLGNAIAAIFCLKENSNKPWLMSIIMGSIFLITLLYQRMMLGEWYLATLQFLILSVIQLLLSLYVYLGHQKKLVNL</sequence>
<dbReference type="Proteomes" id="UP000465601">
    <property type="component" value="Unassembled WGS sequence"/>
</dbReference>
<dbReference type="AlphaFoldDB" id="A0A833ME03"/>
<evidence type="ECO:0000313" key="2">
    <source>
        <dbReference type="EMBL" id="KAB3530014.1"/>
    </source>
</evidence>
<proteinExistence type="predicted"/>
<keyword evidence="3" id="KW-1185">Reference proteome</keyword>
<feature type="transmembrane region" description="Helical" evidence="1">
    <location>
        <begin position="80"/>
        <end position="99"/>
    </location>
</feature>
<dbReference type="EMBL" id="WBZB01000024">
    <property type="protein sequence ID" value="KAB3530014.1"/>
    <property type="molecule type" value="Genomic_DNA"/>
</dbReference>
<evidence type="ECO:0000313" key="3">
    <source>
        <dbReference type="Proteomes" id="UP000465601"/>
    </source>
</evidence>
<dbReference type="RefSeq" id="WP_151865822.1">
    <property type="nucleotide sequence ID" value="NZ_WBZB01000024.1"/>
</dbReference>
<keyword evidence="1" id="KW-0812">Transmembrane</keyword>
<feature type="transmembrane region" description="Helical" evidence="1">
    <location>
        <begin position="50"/>
        <end position="73"/>
    </location>
</feature>
<feature type="transmembrane region" description="Helical" evidence="1">
    <location>
        <begin position="7"/>
        <end position="30"/>
    </location>
</feature>
<name>A0A833ME03_9FIRM</name>
<keyword evidence="1" id="KW-1133">Transmembrane helix</keyword>
<evidence type="ECO:0000256" key="1">
    <source>
        <dbReference type="SAM" id="Phobius"/>
    </source>
</evidence>
<gene>
    <name evidence="2" type="ORF">F8153_07910</name>
</gene>
<comment type="caution">
    <text evidence="2">The sequence shown here is derived from an EMBL/GenBank/DDBJ whole genome shotgun (WGS) entry which is preliminary data.</text>
</comment>
<organism evidence="2 3">
    <name type="scientific">Alkaliphilus serpentinus</name>
    <dbReference type="NCBI Taxonomy" id="1482731"/>
    <lineage>
        <taxon>Bacteria</taxon>
        <taxon>Bacillati</taxon>
        <taxon>Bacillota</taxon>
        <taxon>Clostridia</taxon>
        <taxon>Peptostreptococcales</taxon>
        <taxon>Natronincolaceae</taxon>
        <taxon>Alkaliphilus</taxon>
    </lineage>
</organism>
<keyword evidence="1" id="KW-0472">Membrane</keyword>